<sequence>VNTLAGSVAEATDLKYDGCLGGEKSSHERIIHNLEDEIFQRLNAIEYGFAERLSNLENLLLSLKKA</sequence>
<reference evidence="1" key="1">
    <citation type="submission" date="2021-06" db="EMBL/GenBank/DDBJ databases">
        <authorList>
            <person name="Kallberg Y."/>
            <person name="Tangrot J."/>
            <person name="Rosling A."/>
        </authorList>
    </citation>
    <scope>NUCLEOTIDE SEQUENCE</scope>
    <source>
        <strain evidence="1">CL551</strain>
    </source>
</reference>
<keyword evidence="2" id="KW-1185">Reference proteome</keyword>
<name>A0A9N9ICI9_9GLOM</name>
<dbReference type="AlphaFoldDB" id="A0A9N9ICI9"/>
<proteinExistence type="predicted"/>
<accession>A0A9N9ICI9</accession>
<dbReference type="EMBL" id="CAJVPV010026281">
    <property type="protein sequence ID" value="CAG8731153.1"/>
    <property type="molecule type" value="Genomic_DNA"/>
</dbReference>
<feature type="non-terminal residue" evidence="1">
    <location>
        <position position="1"/>
    </location>
</feature>
<evidence type="ECO:0000313" key="1">
    <source>
        <dbReference type="EMBL" id="CAG8731153.1"/>
    </source>
</evidence>
<gene>
    <name evidence="1" type="ORF">AMORRO_LOCUS14027</name>
</gene>
<organism evidence="1 2">
    <name type="scientific">Acaulospora morrowiae</name>
    <dbReference type="NCBI Taxonomy" id="94023"/>
    <lineage>
        <taxon>Eukaryota</taxon>
        <taxon>Fungi</taxon>
        <taxon>Fungi incertae sedis</taxon>
        <taxon>Mucoromycota</taxon>
        <taxon>Glomeromycotina</taxon>
        <taxon>Glomeromycetes</taxon>
        <taxon>Diversisporales</taxon>
        <taxon>Acaulosporaceae</taxon>
        <taxon>Acaulospora</taxon>
    </lineage>
</organism>
<evidence type="ECO:0000313" key="2">
    <source>
        <dbReference type="Proteomes" id="UP000789342"/>
    </source>
</evidence>
<protein>
    <submittedName>
        <fullName evidence="1">12750_t:CDS:1</fullName>
    </submittedName>
</protein>
<comment type="caution">
    <text evidence="1">The sequence shown here is derived from an EMBL/GenBank/DDBJ whole genome shotgun (WGS) entry which is preliminary data.</text>
</comment>
<dbReference type="Proteomes" id="UP000789342">
    <property type="component" value="Unassembled WGS sequence"/>
</dbReference>